<sequence length="58" mass="6467">MATCSDCTWFNRIGEEAGDYESGKGDCVSEHQDEKGNFWLSKPVFEGDGACPRFSKSR</sequence>
<dbReference type="EMBL" id="AP021876">
    <property type="protein sequence ID" value="BBO81000.1"/>
    <property type="molecule type" value="Genomic_DNA"/>
</dbReference>
<name>A0A5K7ZPP6_9BACT</name>
<reference evidence="1 2" key="1">
    <citation type="submission" date="2019-11" db="EMBL/GenBank/DDBJ databases">
        <title>Comparative genomics of hydrocarbon-degrading Desulfosarcina strains.</title>
        <authorList>
            <person name="Watanabe M."/>
            <person name="Kojima H."/>
            <person name="Fukui M."/>
        </authorList>
    </citation>
    <scope>NUCLEOTIDE SEQUENCE [LARGE SCALE GENOMIC DNA]</scope>
    <source>
        <strain evidence="1 2">28bB2T</strain>
    </source>
</reference>
<dbReference type="Proteomes" id="UP000425960">
    <property type="component" value="Chromosome"/>
</dbReference>
<organism evidence="1 2">
    <name type="scientific">Desulfosarcina ovata subsp. sediminis</name>
    <dbReference type="NCBI Taxonomy" id="885957"/>
    <lineage>
        <taxon>Bacteria</taxon>
        <taxon>Pseudomonadati</taxon>
        <taxon>Thermodesulfobacteriota</taxon>
        <taxon>Desulfobacteria</taxon>
        <taxon>Desulfobacterales</taxon>
        <taxon>Desulfosarcinaceae</taxon>
        <taxon>Desulfosarcina</taxon>
    </lineage>
</organism>
<accession>A0A5K7ZPP6</accession>
<evidence type="ECO:0000313" key="2">
    <source>
        <dbReference type="Proteomes" id="UP000425960"/>
    </source>
</evidence>
<gene>
    <name evidence="1" type="ORF">DSCO28_15660</name>
</gene>
<proteinExistence type="predicted"/>
<dbReference type="InterPro" id="IPR013161">
    <property type="entry name" value="BssC"/>
</dbReference>
<dbReference type="AlphaFoldDB" id="A0A5K7ZPP6"/>
<evidence type="ECO:0008006" key="3">
    <source>
        <dbReference type="Google" id="ProtNLM"/>
    </source>
</evidence>
<dbReference type="Gene3D" id="6.20.90.20">
    <property type="entry name" value="Benzylsuccinate synthase gamma subunit"/>
    <property type="match status" value="1"/>
</dbReference>
<dbReference type="InterPro" id="IPR038640">
    <property type="entry name" value="BssC_sf"/>
</dbReference>
<protein>
    <recommendedName>
        <fullName evidence="3">Benzylsuccinate synthase beta subunit domain-containing protein</fullName>
    </recommendedName>
</protein>
<evidence type="ECO:0000313" key="1">
    <source>
        <dbReference type="EMBL" id="BBO81000.1"/>
    </source>
</evidence>
<dbReference type="KEGG" id="dov:DSCO28_15660"/>
<dbReference type="Pfam" id="PF08201">
    <property type="entry name" value="BssC_TutF"/>
    <property type="match status" value="1"/>
</dbReference>